<dbReference type="GeneID" id="41959797"/>
<dbReference type="Pfam" id="PF13472">
    <property type="entry name" value="Lipase_GDSL_2"/>
    <property type="match status" value="1"/>
</dbReference>
<feature type="chain" id="PRO_5027650863" description="SGNH hydrolase-type esterase domain-containing protein" evidence="1">
    <location>
        <begin position="19"/>
        <end position="629"/>
    </location>
</feature>
<dbReference type="AlphaFoldDB" id="A0A6P8BEM2"/>
<dbReference type="Gene3D" id="3.40.50.1110">
    <property type="entry name" value="SGNH hydrolase"/>
    <property type="match status" value="1"/>
</dbReference>
<proteinExistence type="predicted"/>
<dbReference type="InterPro" id="IPR037460">
    <property type="entry name" value="SEST-like"/>
</dbReference>
<name>A0A6P8BEM2_PYRGI</name>
<keyword evidence="1" id="KW-0732">Signal</keyword>
<gene>
    <name evidence="4" type="ORF">PgNI_04847</name>
</gene>
<reference evidence="4" key="1">
    <citation type="journal article" date="2019" name="Mol. Biol. Evol.">
        <title>Blast fungal genomes show frequent chromosomal changes, gene gains and losses, and effector gene turnover.</title>
        <authorList>
            <person name="Gomez Luciano L.B."/>
            <person name="Jason Tsai I."/>
            <person name="Chuma I."/>
            <person name="Tosa Y."/>
            <person name="Chen Y.H."/>
            <person name="Li J.Y."/>
            <person name="Li M.Y."/>
            <person name="Jade Lu M.Y."/>
            <person name="Nakayashiki H."/>
            <person name="Li W.H."/>
        </authorList>
    </citation>
    <scope>NUCLEOTIDE SEQUENCE</scope>
    <source>
        <strain evidence="4">NI907</strain>
    </source>
</reference>
<dbReference type="Proteomes" id="UP000515153">
    <property type="component" value="Unplaced"/>
</dbReference>
<dbReference type="KEGG" id="pgri:PgNI_04847"/>
<dbReference type="GO" id="GO:0016788">
    <property type="term" value="F:hydrolase activity, acting on ester bonds"/>
    <property type="evidence" value="ECO:0007669"/>
    <property type="project" value="InterPro"/>
</dbReference>
<feature type="signal peptide" evidence="1">
    <location>
        <begin position="1"/>
        <end position="18"/>
    </location>
</feature>
<keyword evidence="3" id="KW-1185">Reference proteome</keyword>
<reference evidence="4" key="3">
    <citation type="submission" date="2025-08" db="UniProtKB">
        <authorList>
            <consortium name="RefSeq"/>
        </authorList>
    </citation>
    <scope>IDENTIFICATION</scope>
    <source>
        <strain evidence="4">NI907</strain>
    </source>
</reference>
<evidence type="ECO:0000313" key="4">
    <source>
        <dbReference type="RefSeq" id="XP_030985499.1"/>
    </source>
</evidence>
<sequence>MLLIWCFALLFLTRAARAEEVDFSFIERWAAIGDSYTAGVGSGNQLGTYLSKTWQCSRSSYAYPEIVNKALGGSIKSYQYLACSGDRTDGIEKQAKALEGDLDLVVLTAGGNDLCLAGMIKECVFLPYSEEKCEAVLSKAQSNVNSILKPNIRKVLDALEDKMKKDSIVIYNGYAPFFNTDNEDCANKQTWAIREWNFTSYIGVKGLPLTIERRKRFNALVGDINKAISEVVDEYDGHKKYRISFSDWSEWPGIVDGQMCSPSDDTGKYPNPKQPMMQFFKPDTHLVVDDDNTPVHDEFKRGFAVESLDVSLNPPIIARDTLAADCPGDNSGFALPFNMGLPDSFLANFHPNQNGHETMAAATLEMIAWTRAKILGKASCEADDEDDFKCWSSDGLDWPRPYAGWERLDKTYREFCDKVRAPDNTVNWGKEESYLVGTVEEHRFKVQLSNRASEWSKDECLEAFKRIIHSCDNGGDSNKQNPMNWKYGGKYKRGSTTYELYPKWERPTHTRADGMCAYANNYVFYEYRMMGKGWAGWEWGKDTLLSALKGCKLLTPTAWTFEYCAPNGIKCDGYDWYAIWHSTIGVNGRCMDAMNVVAKSAGGYFHKYNDGKGKYEDGGCSESKVNFPS</sequence>
<feature type="domain" description="SGNH hydrolase-type esterase" evidence="2">
    <location>
        <begin position="31"/>
        <end position="198"/>
    </location>
</feature>
<evidence type="ECO:0000256" key="1">
    <source>
        <dbReference type="SAM" id="SignalP"/>
    </source>
</evidence>
<organism evidence="3 4">
    <name type="scientific">Pyricularia grisea</name>
    <name type="common">Crabgrass-specific blast fungus</name>
    <name type="synonym">Magnaporthe grisea</name>
    <dbReference type="NCBI Taxonomy" id="148305"/>
    <lineage>
        <taxon>Eukaryota</taxon>
        <taxon>Fungi</taxon>
        <taxon>Dikarya</taxon>
        <taxon>Ascomycota</taxon>
        <taxon>Pezizomycotina</taxon>
        <taxon>Sordariomycetes</taxon>
        <taxon>Sordariomycetidae</taxon>
        <taxon>Magnaporthales</taxon>
        <taxon>Pyriculariaceae</taxon>
        <taxon>Pyricularia</taxon>
    </lineage>
</organism>
<dbReference type="Pfam" id="PF18647">
    <property type="entry name" value="Fungal_lectin_2"/>
    <property type="match status" value="1"/>
</dbReference>
<dbReference type="RefSeq" id="XP_030985499.1">
    <property type="nucleotide sequence ID" value="XM_031124888.1"/>
</dbReference>
<accession>A0A6P8BEM2</accession>
<reference evidence="4" key="2">
    <citation type="submission" date="2019-10" db="EMBL/GenBank/DDBJ databases">
        <authorList>
            <consortium name="NCBI Genome Project"/>
        </authorList>
    </citation>
    <scope>NUCLEOTIDE SEQUENCE</scope>
    <source>
        <strain evidence="4">NI907</strain>
    </source>
</reference>
<dbReference type="GO" id="GO:0006629">
    <property type="term" value="P:lipid metabolic process"/>
    <property type="evidence" value="ECO:0007669"/>
    <property type="project" value="TreeGrafter"/>
</dbReference>
<dbReference type="PANTHER" id="PTHR37981:SF1">
    <property type="entry name" value="SGNH HYDROLASE-TYPE ESTERASE DOMAIN-CONTAINING PROTEIN"/>
    <property type="match status" value="1"/>
</dbReference>
<protein>
    <recommendedName>
        <fullName evidence="2">SGNH hydrolase-type esterase domain-containing protein</fullName>
    </recommendedName>
</protein>
<dbReference type="InterPro" id="IPR036514">
    <property type="entry name" value="SGNH_hydro_sf"/>
</dbReference>
<dbReference type="PANTHER" id="PTHR37981">
    <property type="entry name" value="LIPASE 2"/>
    <property type="match status" value="1"/>
</dbReference>
<evidence type="ECO:0000259" key="2">
    <source>
        <dbReference type="Pfam" id="PF13472"/>
    </source>
</evidence>
<dbReference type="InterPro" id="IPR013830">
    <property type="entry name" value="SGNH_hydro"/>
</dbReference>
<evidence type="ECO:0000313" key="3">
    <source>
        <dbReference type="Proteomes" id="UP000515153"/>
    </source>
</evidence>
<dbReference type="CDD" id="cd01823">
    <property type="entry name" value="SEST_like"/>
    <property type="match status" value="1"/>
</dbReference>
<dbReference type="SUPFAM" id="SSF52266">
    <property type="entry name" value="SGNH hydrolase"/>
    <property type="match status" value="1"/>
</dbReference>